<proteinExistence type="predicted"/>
<keyword evidence="1" id="KW-1133">Transmembrane helix</keyword>
<accession>A0A495NVQ2</accession>
<comment type="caution">
    <text evidence="2">The sequence shown here is derived from an EMBL/GenBank/DDBJ whole genome shotgun (WGS) entry which is preliminary data.</text>
</comment>
<dbReference type="RefSeq" id="WP_183075532.1">
    <property type="nucleotide sequence ID" value="NZ_RBLG01000012.1"/>
</dbReference>
<keyword evidence="3" id="KW-1185">Reference proteome</keyword>
<name>A0A495NVQ2_9FLAO</name>
<keyword evidence="1" id="KW-0812">Transmembrane</keyword>
<evidence type="ECO:0000313" key="3">
    <source>
        <dbReference type="Proteomes" id="UP000276282"/>
    </source>
</evidence>
<reference evidence="2 3" key="1">
    <citation type="submission" date="2018-10" db="EMBL/GenBank/DDBJ databases">
        <title>Genomic Encyclopedia of Archaeal and Bacterial Type Strains, Phase II (KMG-II): from individual species to whole genera.</title>
        <authorList>
            <person name="Goeker M."/>
        </authorList>
    </citation>
    <scope>NUCLEOTIDE SEQUENCE [LARGE SCALE GENOMIC DNA]</scope>
    <source>
        <strain evidence="2 3">DSM 19839</strain>
    </source>
</reference>
<feature type="transmembrane region" description="Helical" evidence="1">
    <location>
        <begin position="6"/>
        <end position="24"/>
    </location>
</feature>
<protein>
    <submittedName>
        <fullName evidence="2">Uncharacterized protein</fullName>
    </submittedName>
</protein>
<feature type="transmembrane region" description="Helical" evidence="1">
    <location>
        <begin position="36"/>
        <end position="52"/>
    </location>
</feature>
<organism evidence="2 3">
    <name type="scientific">Gillisia mitskevichiae</name>
    <dbReference type="NCBI Taxonomy" id="270921"/>
    <lineage>
        <taxon>Bacteria</taxon>
        <taxon>Pseudomonadati</taxon>
        <taxon>Bacteroidota</taxon>
        <taxon>Flavobacteriia</taxon>
        <taxon>Flavobacteriales</taxon>
        <taxon>Flavobacteriaceae</taxon>
        <taxon>Gillisia</taxon>
    </lineage>
</organism>
<sequence>MVNIILAIAFIILGTVILIYYNGLKKEEKGGLTFKLIGAGIGFIIIGLGLIIRELL</sequence>
<gene>
    <name evidence="2" type="ORF">BC962_3298</name>
</gene>
<evidence type="ECO:0000256" key="1">
    <source>
        <dbReference type="SAM" id="Phobius"/>
    </source>
</evidence>
<dbReference type="Proteomes" id="UP000276282">
    <property type="component" value="Unassembled WGS sequence"/>
</dbReference>
<dbReference type="AlphaFoldDB" id="A0A495NVQ2"/>
<evidence type="ECO:0000313" key="2">
    <source>
        <dbReference type="EMBL" id="RKS42484.1"/>
    </source>
</evidence>
<keyword evidence="1" id="KW-0472">Membrane</keyword>
<dbReference type="EMBL" id="RBLG01000012">
    <property type="protein sequence ID" value="RKS42484.1"/>
    <property type="molecule type" value="Genomic_DNA"/>
</dbReference>